<protein>
    <submittedName>
        <fullName evidence="1">Uncharacterized protein</fullName>
    </submittedName>
</protein>
<dbReference type="Proteomes" id="UP001465717">
    <property type="component" value="Unassembled WGS sequence"/>
</dbReference>
<gene>
    <name evidence="1" type="ORF">AAAT87_03655</name>
</gene>
<evidence type="ECO:0000313" key="2">
    <source>
        <dbReference type="Proteomes" id="UP001465717"/>
    </source>
</evidence>
<organism evidence="1 2">
    <name type="scientific">Segatella sinensis</name>
    <dbReference type="NCBI Taxonomy" id="3085167"/>
    <lineage>
        <taxon>Bacteria</taxon>
        <taxon>Pseudomonadati</taxon>
        <taxon>Bacteroidota</taxon>
        <taxon>Bacteroidia</taxon>
        <taxon>Bacteroidales</taxon>
        <taxon>Prevotellaceae</taxon>
        <taxon>Segatella</taxon>
    </lineage>
</organism>
<reference evidence="1 2" key="1">
    <citation type="submission" date="2024-04" db="EMBL/GenBank/DDBJ databases">
        <title>Human intestinal bacterial collection.</title>
        <authorList>
            <person name="Pauvert C."/>
            <person name="Hitch T.C.A."/>
            <person name="Clavel T."/>
        </authorList>
    </citation>
    <scope>NUCLEOTIDE SEQUENCE [LARGE SCALE GENOMIC DNA]</scope>
    <source>
        <strain evidence="1 2">CLA-AA-H174</strain>
    </source>
</reference>
<proteinExistence type="predicted"/>
<name>A0ABV1FWA6_9BACT</name>
<accession>A0ABV1FWA6</accession>
<keyword evidence="2" id="KW-1185">Reference proteome</keyword>
<dbReference type="RefSeq" id="WP_349225656.1">
    <property type="nucleotide sequence ID" value="NZ_JBBNFG020000004.1"/>
</dbReference>
<dbReference type="EMBL" id="JBBNGE010000008">
    <property type="protein sequence ID" value="MEQ2507377.1"/>
    <property type="molecule type" value="Genomic_DNA"/>
</dbReference>
<evidence type="ECO:0000313" key="1">
    <source>
        <dbReference type="EMBL" id="MEQ2507377.1"/>
    </source>
</evidence>
<comment type="caution">
    <text evidence="1">The sequence shown here is derived from an EMBL/GenBank/DDBJ whole genome shotgun (WGS) entry which is preliminary data.</text>
</comment>
<sequence>MPKKITFNDILQNKIKDFVGTKRWSNSQFASHYSDTYAEVYGKMEAPSTSTSRKLIEEKGHEYAEKECIILEKLTSITFYKMWLEEQKRIILKKMDDYSLAHGQEVGNHEKTFDTEIQFGNLVRKYTHSAGSLSIDSLSACFDRYVNVETKMPLVVLCDTAAFASYLVEECIDNILYVDADKLLEDGADYPNNVVYTSLKASPMSKEAGRCVNDALKLIYGSAAIGKTKHVIVIIESWDKDAIDKSLEAWNESVLLLQFHWTYQLMHGWVRIEENAGRMHPVLKRFVCDTFNEIKTIKDLHGNGHYRPSFDGLYNLHSTTCMNLDKDEDALLMELMKNDLHTYGITRYLISRVYKTDDKKAIGRILNELEREAVSPRPSIPETTRKHITKCLGSVNTLPEAFKDEILCWIAQGGSPVMPDCDGPKEWMEFILNQYDKQQEWLDDEAYLSALNILKTDGFPMYWFSEKCDQKSLLTAIITYPEWKEAFPNREDLELPQLQFILLDGETPSLDAKGWKRWFERNYNLNSVTSNFDLTIQIRQLKLKMGRLF</sequence>